<dbReference type="Proteomes" id="UP000827986">
    <property type="component" value="Unassembled WGS sequence"/>
</dbReference>
<keyword evidence="2" id="KW-1185">Reference proteome</keyword>
<protein>
    <submittedName>
        <fullName evidence="1">Uncharacterized protein</fullName>
    </submittedName>
</protein>
<name>A0A9D4B4Q5_9SAUR</name>
<evidence type="ECO:0000313" key="1">
    <source>
        <dbReference type="EMBL" id="KAH1181393.1"/>
    </source>
</evidence>
<evidence type="ECO:0000313" key="2">
    <source>
        <dbReference type="Proteomes" id="UP000827986"/>
    </source>
</evidence>
<gene>
    <name evidence="1" type="ORF">KIL84_005119</name>
</gene>
<accession>A0A9D4B4Q5</accession>
<dbReference type="AlphaFoldDB" id="A0A9D4B4Q5"/>
<comment type="caution">
    <text evidence="1">The sequence shown here is derived from an EMBL/GenBank/DDBJ whole genome shotgun (WGS) entry which is preliminary data.</text>
</comment>
<reference evidence="1" key="1">
    <citation type="submission" date="2021-09" db="EMBL/GenBank/DDBJ databases">
        <title>The genome of Mauremys mutica provides insights into the evolution of semi-aquatic lifestyle.</title>
        <authorList>
            <person name="Gong S."/>
            <person name="Gao Y."/>
        </authorList>
    </citation>
    <scope>NUCLEOTIDE SEQUENCE</scope>
    <source>
        <strain evidence="1">MM-2020</strain>
        <tissue evidence="1">Muscle</tissue>
    </source>
</reference>
<organism evidence="1 2">
    <name type="scientific">Mauremys mutica</name>
    <name type="common">yellowpond turtle</name>
    <dbReference type="NCBI Taxonomy" id="74926"/>
    <lineage>
        <taxon>Eukaryota</taxon>
        <taxon>Metazoa</taxon>
        <taxon>Chordata</taxon>
        <taxon>Craniata</taxon>
        <taxon>Vertebrata</taxon>
        <taxon>Euteleostomi</taxon>
        <taxon>Archelosauria</taxon>
        <taxon>Testudinata</taxon>
        <taxon>Testudines</taxon>
        <taxon>Cryptodira</taxon>
        <taxon>Durocryptodira</taxon>
        <taxon>Testudinoidea</taxon>
        <taxon>Geoemydidae</taxon>
        <taxon>Geoemydinae</taxon>
        <taxon>Mauremys</taxon>
    </lineage>
</organism>
<sequence length="109" mass="12588">MQYSHFCPANIYCLTATCTSLNGLSLSGNSLDFFKVKRLILKVKVAYFQYVLKQFSSHLRNEIWFVPWYSEKQGKESNVGCIHNRGILNQLQTKIISCTTADQEKLYII</sequence>
<dbReference type="EMBL" id="JAHDVG010000468">
    <property type="protein sequence ID" value="KAH1181393.1"/>
    <property type="molecule type" value="Genomic_DNA"/>
</dbReference>
<proteinExistence type="predicted"/>